<dbReference type="PANTHER" id="PTHR43618:SF8">
    <property type="entry name" value="7ALPHA-HYDROXYSTEROID DEHYDROGENASE"/>
    <property type="match status" value="1"/>
</dbReference>
<dbReference type="PANTHER" id="PTHR43618">
    <property type="entry name" value="7-ALPHA-HYDROXYSTEROID DEHYDROGENASE"/>
    <property type="match status" value="1"/>
</dbReference>
<evidence type="ECO:0000256" key="2">
    <source>
        <dbReference type="ARBA" id="ARBA00022857"/>
    </source>
</evidence>
<sequence length="312" mass="33607">MLPSLLVLSIAPLFCRADVIEVDPRRDLTLAKRMSGTQPLRILITGGARGIGRGLFRHFLGAGHSVYILDANSIELEHVKKSADKWKSASSQAIWKASLCDLRDREYIKSIVDDVKDVFDGKLDVLINNAMATEGVGAGKPMEDDGDETMEDWDTKIAVGLTAPYVLSRLCVPLLKAGSSAPGSPGTIINISSTRAHQAEDNHEAYSAAKAGILGLTQSMSVSLGHRHKIRVNAILPGWIHVMNERAEADVSGAAWEEGLTKEDAEWHPAGRVGKVDDVAKAAEYLIGTGFVTGQEVVIDGGVGRKMVYPEE</sequence>
<feature type="chain" id="PRO_5040777537" description="NAD(P)-binding protein" evidence="4">
    <location>
        <begin position="18"/>
        <end position="312"/>
    </location>
</feature>
<dbReference type="Gene3D" id="3.40.50.720">
    <property type="entry name" value="NAD(P)-binding Rossmann-like Domain"/>
    <property type="match status" value="1"/>
</dbReference>
<dbReference type="Pfam" id="PF13561">
    <property type="entry name" value="adh_short_C2"/>
    <property type="match status" value="1"/>
</dbReference>
<gene>
    <name evidence="5" type="ORF">N0V89_001255</name>
</gene>
<dbReference type="SUPFAM" id="SSF51735">
    <property type="entry name" value="NAD(P)-binding Rossmann-fold domains"/>
    <property type="match status" value="1"/>
</dbReference>
<dbReference type="GeneID" id="80904785"/>
<keyword evidence="3" id="KW-0560">Oxidoreductase</keyword>
<evidence type="ECO:0000313" key="6">
    <source>
        <dbReference type="Proteomes" id="UP001140513"/>
    </source>
</evidence>
<dbReference type="InterPro" id="IPR002347">
    <property type="entry name" value="SDR_fam"/>
</dbReference>
<dbReference type="PRINTS" id="PR00080">
    <property type="entry name" value="SDRFAMILY"/>
</dbReference>
<keyword evidence="4" id="KW-0732">Signal</keyword>
<dbReference type="AlphaFoldDB" id="A0A9W8XW74"/>
<dbReference type="OrthoDB" id="5840532at2759"/>
<keyword evidence="6" id="KW-1185">Reference proteome</keyword>
<evidence type="ECO:0000256" key="1">
    <source>
        <dbReference type="ARBA" id="ARBA00006484"/>
    </source>
</evidence>
<dbReference type="PRINTS" id="PR00081">
    <property type="entry name" value="GDHRDH"/>
</dbReference>
<organism evidence="5 6">
    <name type="scientific">Didymosphaeria variabile</name>
    <dbReference type="NCBI Taxonomy" id="1932322"/>
    <lineage>
        <taxon>Eukaryota</taxon>
        <taxon>Fungi</taxon>
        <taxon>Dikarya</taxon>
        <taxon>Ascomycota</taxon>
        <taxon>Pezizomycotina</taxon>
        <taxon>Dothideomycetes</taxon>
        <taxon>Pleosporomycetidae</taxon>
        <taxon>Pleosporales</taxon>
        <taxon>Massarineae</taxon>
        <taxon>Didymosphaeriaceae</taxon>
        <taxon>Didymosphaeria</taxon>
    </lineage>
</organism>
<dbReference type="InterPro" id="IPR052178">
    <property type="entry name" value="Sec_Metab_Biosynth_SDR"/>
</dbReference>
<dbReference type="InterPro" id="IPR020904">
    <property type="entry name" value="Sc_DH/Rdtase_CS"/>
</dbReference>
<evidence type="ECO:0000313" key="5">
    <source>
        <dbReference type="EMBL" id="KAJ4360688.1"/>
    </source>
</evidence>
<feature type="signal peptide" evidence="4">
    <location>
        <begin position="1"/>
        <end position="17"/>
    </location>
</feature>
<reference evidence="5" key="1">
    <citation type="submission" date="2022-10" db="EMBL/GenBank/DDBJ databases">
        <title>Tapping the CABI collections for fungal endophytes: first genome assemblies for Collariella, Neodidymelliopsis, Ascochyta clinopodiicola, Didymella pomorum, Didymosphaeria variabile, Neocosmospora piperis and Neocucurbitaria cava.</title>
        <authorList>
            <person name="Hill R."/>
        </authorList>
    </citation>
    <scope>NUCLEOTIDE SEQUENCE</scope>
    <source>
        <strain evidence="5">IMI 356815</strain>
    </source>
</reference>
<proteinExistence type="inferred from homology"/>
<name>A0A9W8XW74_9PLEO</name>
<dbReference type="Proteomes" id="UP001140513">
    <property type="component" value="Unassembled WGS sequence"/>
</dbReference>
<dbReference type="RefSeq" id="XP_056076890.1">
    <property type="nucleotide sequence ID" value="XM_056210068.1"/>
</dbReference>
<evidence type="ECO:0000256" key="4">
    <source>
        <dbReference type="SAM" id="SignalP"/>
    </source>
</evidence>
<comment type="similarity">
    <text evidence="1">Belongs to the short-chain dehydrogenases/reductases (SDR) family.</text>
</comment>
<comment type="caution">
    <text evidence="5">The sequence shown here is derived from an EMBL/GenBank/DDBJ whole genome shotgun (WGS) entry which is preliminary data.</text>
</comment>
<dbReference type="CDD" id="cd05233">
    <property type="entry name" value="SDR_c"/>
    <property type="match status" value="1"/>
</dbReference>
<accession>A0A9W8XW74</accession>
<keyword evidence="2" id="KW-0521">NADP</keyword>
<dbReference type="GO" id="GO:0016491">
    <property type="term" value="F:oxidoreductase activity"/>
    <property type="evidence" value="ECO:0007669"/>
    <property type="project" value="UniProtKB-KW"/>
</dbReference>
<evidence type="ECO:0000256" key="3">
    <source>
        <dbReference type="ARBA" id="ARBA00023002"/>
    </source>
</evidence>
<protein>
    <recommendedName>
        <fullName evidence="7">NAD(P)-binding protein</fullName>
    </recommendedName>
</protein>
<dbReference type="EMBL" id="JAPEUX010000001">
    <property type="protein sequence ID" value="KAJ4360688.1"/>
    <property type="molecule type" value="Genomic_DNA"/>
</dbReference>
<dbReference type="InterPro" id="IPR036291">
    <property type="entry name" value="NAD(P)-bd_dom_sf"/>
</dbReference>
<dbReference type="PROSITE" id="PS00061">
    <property type="entry name" value="ADH_SHORT"/>
    <property type="match status" value="1"/>
</dbReference>
<evidence type="ECO:0008006" key="7">
    <source>
        <dbReference type="Google" id="ProtNLM"/>
    </source>
</evidence>